<dbReference type="GO" id="GO:0003682">
    <property type="term" value="F:chromatin binding"/>
    <property type="evidence" value="ECO:0007669"/>
    <property type="project" value="TreeGrafter"/>
</dbReference>
<evidence type="ECO:0000256" key="2">
    <source>
        <dbReference type="ARBA" id="ARBA00022741"/>
    </source>
</evidence>
<dbReference type="SMART" id="SM00382">
    <property type="entry name" value="AAA"/>
    <property type="match status" value="1"/>
</dbReference>
<dbReference type="InterPro" id="IPR045199">
    <property type="entry name" value="ATAD2-like"/>
</dbReference>
<dbReference type="Pfam" id="PF00004">
    <property type="entry name" value="AAA"/>
    <property type="match status" value="1"/>
</dbReference>
<dbReference type="Gene3D" id="1.10.8.60">
    <property type="match status" value="1"/>
</dbReference>
<dbReference type="InterPro" id="IPR027417">
    <property type="entry name" value="P-loop_NTPase"/>
</dbReference>
<keyword evidence="3" id="KW-0067">ATP-binding</keyword>
<feature type="region of interest" description="Disordered" evidence="6">
    <location>
        <begin position="262"/>
        <end position="296"/>
    </location>
</feature>
<dbReference type="InterPro" id="IPR036427">
    <property type="entry name" value="Bromodomain-like_sf"/>
</dbReference>
<dbReference type="InterPro" id="IPR003593">
    <property type="entry name" value="AAA+_ATPase"/>
</dbReference>
<dbReference type="GO" id="GO:0005524">
    <property type="term" value="F:ATP binding"/>
    <property type="evidence" value="ECO:0007669"/>
    <property type="project" value="UniProtKB-KW"/>
</dbReference>
<dbReference type="GO" id="GO:0016887">
    <property type="term" value="F:ATP hydrolysis activity"/>
    <property type="evidence" value="ECO:0007669"/>
    <property type="project" value="InterPro"/>
</dbReference>
<dbReference type="PANTHER" id="PTHR23069:SF0">
    <property type="entry name" value="TAT-BINDING HOMOLOG 7"/>
    <property type="match status" value="1"/>
</dbReference>
<dbReference type="GO" id="GO:0006337">
    <property type="term" value="P:nucleosome disassembly"/>
    <property type="evidence" value="ECO:0007669"/>
    <property type="project" value="TreeGrafter"/>
</dbReference>
<evidence type="ECO:0000256" key="6">
    <source>
        <dbReference type="SAM" id="MobiDB-lite"/>
    </source>
</evidence>
<dbReference type="InterPro" id="IPR018359">
    <property type="entry name" value="Bromodomain_CS"/>
</dbReference>
<protein>
    <recommendedName>
        <fullName evidence="7">Bromo domain-containing protein</fullName>
    </recommendedName>
</protein>
<dbReference type="Pfam" id="PF00439">
    <property type="entry name" value="Bromodomain"/>
    <property type="match status" value="1"/>
</dbReference>
<dbReference type="Gene3D" id="3.40.50.300">
    <property type="entry name" value="P-loop containing nucleotide triphosphate hydrolases"/>
    <property type="match status" value="1"/>
</dbReference>
<dbReference type="SUPFAM" id="SSF47370">
    <property type="entry name" value="Bromodomain"/>
    <property type="match status" value="1"/>
</dbReference>
<dbReference type="PRINTS" id="PR00503">
    <property type="entry name" value="BROMODOMAIN"/>
</dbReference>
<dbReference type="EMBL" id="CAKAEH010001555">
    <property type="protein sequence ID" value="CAG9537520.1"/>
    <property type="molecule type" value="Genomic_DNA"/>
</dbReference>
<dbReference type="PANTHER" id="PTHR23069">
    <property type="entry name" value="AAA DOMAIN-CONTAINING"/>
    <property type="match status" value="1"/>
</dbReference>
<dbReference type="Pfam" id="PF17862">
    <property type="entry name" value="AAA_lid_3"/>
    <property type="match status" value="1"/>
</dbReference>
<dbReference type="PROSITE" id="PS00633">
    <property type="entry name" value="BROMODOMAIN_1"/>
    <property type="match status" value="1"/>
</dbReference>
<dbReference type="GO" id="GO:0045815">
    <property type="term" value="P:transcription initiation-coupled chromatin remodeling"/>
    <property type="evidence" value="ECO:0007669"/>
    <property type="project" value="TreeGrafter"/>
</dbReference>
<dbReference type="PROSITE" id="PS50014">
    <property type="entry name" value="BROMODOMAIN_2"/>
    <property type="match status" value="1"/>
</dbReference>
<reference evidence="8" key="1">
    <citation type="submission" date="2021-09" db="EMBL/GenBank/DDBJ databases">
        <authorList>
            <consortium name="Pathogen Informatics"/>
        </authorList>
    </citation>
    <scope>NUCLEOTIDE SEQUENCE</scope>
</reference>
<evidence type="ECO:0000313" key="9">
    <source>
        <dbReference type="Proteomes" id="UP000746747"/>
    </source>
</evidence>
<dbReference type="SMART" id="SM00297">
    <property type="entry name" value="BROMO"/>
    <property type="match status" value="1"/>
</dbReference>
<keyword evidence="4 5" id="KW-0103">Bromodomain</keyword>
<sequence length="1234" mass="139294">MSSRRGEYGYRDGSVQFPRRSSRERQAIYMSLDENFLLANSTGDSLLRSLVDRANRSRDPISSSYVLPHSFRYSTRSKDRIYVDTYGVPTNGQSDVDDDFEDCVMHSKIRKKSRSKPSSPVDEEINSPASDSPAEDARPVLSNSAIESATKQEVVEPNMYESVKQRHQAKKQATLVAQKKAKNVVACNSLRRRQPKKEDSEDGEEDRRNGAAEEDDESDENVPRHYALRTHINPVARFCIEPRAQSTRTYTLRRELSNNDLRESGSRRHIHRKRLFGRSDSDSSSTSSEGAMQATGDARFECHRLRRMNKARAQLRPVNNDDLSYTIGVRELIRRKAGAANISGSDIDPMHIDRSIDFSKIGGLDCHIQSLKEVVLFPLLYGEIFSQFNIQPPKGVLFYGPPGTGKTLVARALANSCSEGDKKVAFFMRKGADILSKWVGESERQLRALFEQAFIMRPSIIFFDEIDGLAPVRSSRQDQIHSSIVSTLLALMDGLDSRCEVVIIGATNRIDAIDPALRRPGRFDRELSFRLPHKNARLEILKIHTSCWGINRPSDTIFKWLSDHTSGYCGADLKLLCTEAILTALRSQFPQIYSSKEKVCIDPKALKVGKKDFDIAMRRIVPAGRRDFTIPSRILDDRLKILLEDVIALICHRIPKGYHDVVDDGRELGDIERILKTVYSSPAIPSARLLLCGSSSNMGQTSYILPVIINHLDHLPVFSLSMANLFSYGSPEERFSHCVQSAIRASSSGTPCLLLIPSIDRWYSSVPPSVWNLLLSAVSSFTGFTSILLLSTAECSYSELPDEIQLVFRSQDSMEITAPPADRLEAYFRHVIVEPACTPPITFNIDEYPTLSKADVVQPSSRLSNDEIKELKKLYNQYHLEVILHYEETIARLIRDRRFSAFVQPVDPVDVPDYYTHIKNPMDLGTMFSKASSYKTPDEFLNDFRLIHRNAVEYNPVTDYEGRQIRIMAKVLLDMGQRAVLELDSKFLKRLEDVKRMLKENGIEVDDESDEGGRGEQLNGYVANNCEVHVKNGQLETRAPEELKKTGIKRRGLHTYRLSRKRRCIKKSLKKCRASQPNLSSQIEGVDIEDGVLSEGDQPITDDDKGFENGRCMDTSNSSSNRETGIINEGRNLKIDLNKLDGIVHMAVGKSRDWPLVDLELFAARISEIIEVFRDKWDRTQLPYEVGEMIPRVAPLKPEQILDRGDIGTVIALGSPSQALRSAGYRTARSQDEN</sequence>
<keyword evidence="2" id="KW-0547">Nucleotide-binding</keyword>
<evidence type="ECO:0000313" key="8">
    <source>
        <dbReference type="EMBL" id="CAG9537520.1"/>
    </source>
</evidence>
<comment type="similarity">
    <text evidence="1">Belongs to the AAA ATPase family.</text>
</comment>
<gene>
    <name evidence="8" type="ORF">CJOHNSTONI_LOCUS7326</name>
</gene>
<evidence type="ECO:0000256" key="1">
    <source>
        <dbReference type="ARBA" id="ARBA00006914"/>
    </source>
</evidence>
<comment type="caution">
    <text evidence="8">The sequence shown here is derived from an EMBL/GenBank/DDBJ whole genome shotgun (WGS) entry which is preliminary data.</text>
</comment>
<dbReference type="OrthoDB" id="5421at2759"/>
<dbReference type="Gene3D" id="1.20.920.10">
    <property type="entry name" value="Bromodomain-like"/>
    <property type="match status" value="1"/>
</dbReference>
<dbReference type="InterPro" id="IPR003960">
    <property type="entry name" value="ATPase_AAA_CS"/>
</dbReference>
<dbReference type="SUPFAM" id="SSF52540">
    <property type="entry name" value="P-loop containing nucleoside triphosphate hydrolases"/>
    <property type="match status" value="2"/>
</dbReference>
<dbReference type="InterPro" id="IPR003959">
    <property type="entry name" value="ATPase_AAA_core"/>
</dbReference>
<dbReference type="Proteomes" id="UP000746747">
    <property type="component" value="Unassembled WGS sequence"/>
</dbReference>
<dbReference type="PROSITE" id="PS00674">
    <property type="entry name" value="AAA"/>
    <property type="match status" value="1"/>
</dbReference>
<dbReference type="GO" id="GO:0006334">
    <property type="term" value="P:nucleosome assembly"/>
    <property type="evidence" value="ECO:0007669"/>
    <property type="project" value="TreeGrafter"/>
</dbReference>
<dbReference type="InterPro" id="IPR041569">
    <property type="entry name" value="AAA_lid_3"/>
</dbReference>
<evidence type="ECO:0000256" key="3">
    <source>
        <dbReference type="ARBA" id="ARBA00022840"/>
    </source>
</evidence>
<feature type="region of interest" description="Disordered" evidence="6">
    <location>
        <begin position="1093"/>
        <end position="1125"/>
    </location>
</feature>
<accession>A0A8J2MAY1</accession>
<organism evidence="8 9">
    <name type="scientific">Cercopithifilaria johnstoni</name>
    <dbReference type="NCBI Taxonomy" id="2874296"/>
    <lineage>
        <taxon>Eukaryota</taxon>
        <taxon>Metazoa</taxon>
        <taxon>Ecdysozoa</taxon>
        <taxon>Nematoda</taxon>
        <taxon>Chromadorea</taxon>
        <taxon>Rhabditida</taxon>
        <taxon>Spirurina</taxon>
        <taxon>Spiruromorpha</taxon>
        <taxon>Filarioidea</taxon>
        <taxon>Onchocercidae</taxon>
        <taxon>Cercopithifilaria</taxon>
    </lineage>
</organism>
<dbReference type="FunFam" id="3.40.50.300:FF:000061">
    <property type="entry name" value="ATPase family, AAA domain-containing 2"/>
    <property type="match status" value="1"/>
</dbReference>
<feature type="region of interest" description="Disordered" evidence="6">
    <location>
        <begin position="108"/>
        <end position="139"/>
    </location>
</feature>
<proteinExistence type="inferred from homology"/>
<evidence type="ECO:0000256" key="4">
    <source>
        <dbReference type="ARBA" id="ARBA00023117"/>
    </source>
</evidence>
<feature type="domain" description="Bromo" evidence="7">
    <location>
        <begin position="902"/>
        <end position="955"/>
    </location>
</feature>
<evidence type="ECO:0000256" key="5">
    <source>
        <dbReference type="PROSITE-ProRule" id="PRU00035"/>
    </source>
</evidence>
<dbReference type="GO" id="GO:0005634">
    <property type="term" value="C:nucleus"/>
    <property type="evidence" value="ECO:0007669"/>
    <property type="project" value="TreeGrafter"/>
</dbReference>
<feature type="compositionally biased region" description="Polar residues" evidence="6">
    <location>
        <begin position="1114"/>
        <end position="1123"/>
    </location>
</feature>
<evidence type="ECO:0000259" key="7">
    <source>
        <dbReference type="PROSITE" id="PS50014"/>
    </source>
</evidence>
<dbReference type="InterPro" id="IPR001487">
    <property type="entry name" value="Bromodomain"/>
</dbReference>
<name>A0A8J2MAY1_9BILA</name>
<dbReference type="AlphaFoldDB" id="A0A8J2MAY1"/>
<dbReference type="GO" id="GO:0042393">
    <property type="term" value="F:histone binding"/>
    <property type="evidence" value="ECO:0007669"/>
    <property type="project" value="TreeGrafter"/>
</dbReference>
<keyword evidence="9" id="KW-1185">Reference proteome</keyword>
<feature type="region of interest" description="Disordered" evidence="6">
    <location>
        <begin position="186"/>
        <end position="223"/>
    </location>
</feature>
<feature type="compositionally biased region" description="Basic residues" evidence="6">
    <location>
        <begin position="267"/>
        <end position="276"/>
    </location>
</feature>